<evidence type="ECO:0000256" key="1">
    <source>
        <dbReference type="ARBA" id="ARBA00022737"/>
    </source>
</evidence>
<protein>
    <recommendedName>
        <fullName evidence="2">F-box domain-containing protein</fullName>
    </recommendedName>
</protein>
<sequence>MSLISTKTGSSLRIAPDQGTSLPIEIWQIILRHLKARDLCHICCVCQQWRDVMLYVDSTRWKELYSLCTDWKHPNWPLDTTIEPSSWKDAYRDQYLANRFWQNGSKDFQYMTCLTVLKRTKMKRVINVGPGEEHESLRSALNVANDYDQICVHPGIYDEQFEMSSKIPFEIIGCGELGSVILVVCIEQIATTGRLNNLVLRAPWFTSFILKIRSGFIQIDNCILEDGMLYIQNPGSCHVRFSSFRHASIILQHVNASIIENCEFCQSDTADIIVEGHVKEEKNWTFSYLQRLTERFVDAIIETNSESIEMSQTYESDDKVSNISDIMEDNRDSCHVMNGMIEKMSSVGDWVKSNPIDYRHGGSAEDESSQESISDVLQDLDSITDPGMPNISYLNNKLSDVKPLKFDLRKNSAPFGLLQQIKGCLIHHCRMTYSKGGVMVSLQGEAIILECDISNVSYGIRCIQNAQVTILKNKIHHCRTSGIFMRLASQGLIAGNDIYCNLEAGIDVRKNADPVIQYNKIHNGKRSGIVVLGSGRGHIQFNDIYENKEAGIYVLYGGNPLISGNNIYNGQAAGIAVNEGGKGLITENNITCNQWGGIDIRHDANPIIQDNLISNGSGDGIVIGERGIGCLQNNVISGNAGCGIWIMNGNKPYLNGNQISCNGDCGIMLVDKSVSIQSNYTKYMITNMSF</sequence>
<dbReference type="Pfam" id="PF13229">
    <property type="entry name" value="Beta_helix"/>
    <property type="match status" value="1"/>
</dbReference>
<keyword evidence="1" id="KW-0677">Repeat</keyword>
<evidence type="ECO:0000259" key="2">
    <source>
        <dbReference type="PROSITE" id="PS50181"/>
    </source>
</evidence>
<dbReference type="PANTHER" id="PTHR22990">
    <property type="entry name" value="F-BOX ONLY PROTEIN"/>
    <property type="match status" value="1"/>
</dbReference>
<organism evidence="3 4">
    <name type="scientific">Lottia gigantea</name>
    <name type="common">Giant owl limpet</name>
    <dbReference type="NCBI Taxonomy" id="225164"/>
    <lineage>
        <taxon>Eukaryota</taxon>
        <taxon>Metazoa</taxon>
        <taxon>Spiralia</taxon>
        <taxon>Lophotrochozoa</taxon>
        <taxon>Mollusca</taxon>
        <taxon>Gastropoda</taxon>
        <taxon>Patellogastropoda</taxon>
        <taxon>Lottioidea</taxon>
        <taxon>Lottiidae</taxon>
        <taxon>Lottia</taxon>
    </lineage>
</organism>
<accession>V4A7U2</accession>
<dbReference type="EMBL" id="KB202284">
    <property type="protein sequence ID" value="ESO91105.1"/>
    <property type="molecule type" value="Genomic_DNA"/>
</dbReference>
<evidence type="ECO:0000313" key="3">
    <source>
        <dbReference type="EMBL" id="ESO91105.1"/>
    </source>
</evidence>
<keyword evidence="4" id="KW-1185">Reference proteome</keyword>
<reference evidence="3 4" key="1">
    <citation type="journal article" date="2013" name="Nature">
        <title>Insights into bilaterian evolution from three spiralian genomes.</title>
        <authorList>
            <person name="Simakov O."/>
            <person name="Marletaz F."/>
            <person name="Cho S.J."/>
            <person name="Edsinger-Gonzales E."/>
            <person name="Havlak P."/>
            <person name="Hellsten U."/>
            <person name="Kuo D.H."/>
            <person name="Larsson T."/>
            <person name="Lv J."/>
            <person name="Arendt D."/>
            <person name="Savage R."/>
            <person name="Osoegawa K."/>
            <person name="de Jong P."/>
            <person name="Grimwood J."/>
            <person name="Chapman J.A."/>
            <person name="Shapiro H."/>
            <person name="Aerts A."/>
            <person name="Otillar R.P."/>
            <person name="Terry A.Y."/>
            <person name="Boore J.L."/>
            <person name="Grigoriev I.V."/>
            <person name="Lindberg D.R."/>
            <person name="Seaver E.C."/>
            <person name="Weisblat D.A."/>
            <person name="Putnam N.H."/>
            <person name="Rokhsar D.S."/>
        </authorList>
    </citation>
    <scope>NUCLEOTIDE SEQUENCE [LARGE SCALE GENOMIC DNA]</scope>
</reference>
<dbReference type="AlphaFoldDB" id="V4A7U2"/>
<dbReference type="GeneID" id="20232116"/>
<dbReference type="InterPro" id="IPR001810">
    <property type="entry name" value="F-box_dom"/>
</dbReference>
<dbReference type="GO" id="GO:0006511">
    <property type="term" value="P:ubiquitin-dependent protein catabolic process"/>
    <property type="evidence" value="ECO:0007669"/>
    <property type="project" value="TreeGrafter"/>
</dbReference>
<dbReference type="PROSITE" id="PS50181">
    <property type="entry name" value="FBOX"/>
    <property type="match status" value="1"/>
</dbReference>
<dbReference type="OMA" id="CTIEEIH"/>
<dbReference type="InterPro" id="IPR039448">
    <property type="entry name" value="Beta_helix"/>
</dbReference>
<dbReference type="Gene3D" id="1.20.1280.50">
    <property type="match status" value="1"/>
</dbReference>
<evidence type="ECO:0000313" key="4">
    <source>
        <dbReference type="Proteomes" id="UP000030746"/>
    </source>
</evidence>
<feature type="domain" description="F-box" evidence="2">
    <location>
        <begin position="16"/>
        <end position="64"/>
    </location>
</feature>
<dbReference type="InterPro" id="IPR012334">
    <property type="entry name" value="Pectin_lyas_fold"/>
</dbReference>
<dbReference type="Proteomes" id="UP000030746">
    <property type="component" value="Unassembled WGS sequence"/>
</dbReference>
<dbReference type="OrthoDB" id="427974at2759"/>
<proteinExistence type="predicted"/>
<dbReference type="CDD" id="cd22090">
    <property type="entry name" value="F-box_FBXO10"/>
    <property type="match status" value="1"/>
</dbReference>
<dbReference type="RefSeq" id="XP_009058370.1">
    <property type="nucleotide sequence ID" value="XM_009060122.1"/>
</dbReference>
<dbReference type="Pfam" id="PF00646">
    <property type="entry name" value="F-box"/>
    <property type="match status" value="1"/>
</dbReference>
<dbReference type="SUPFAM" id="SSF51126">
    <property type="entry name" value="Pectin lyase-like"/>
    <property type="match status" value="3"/>
</dbReference>
<dbReference type="GO" id="GO:0042981">
    <property type="term" value="P:regulation of apoptotic process"/>
    <property type="evidence" value="ECO:0007669"/>
    <property type="project" value="TreeGrafter"/>
</dbReference>
<dbReference type="SUPFAM" id="SSF81383">
    <property type="entry name" value="F-box domain"/>
    <property type="match status" value="1"/>
</dbReference>
<dbReference type="CTD" id="20232116"/>
<dbReference type="SMART" id="SM00710">
    <property type="entry name" value="PbH1"/>
    <property type="match status" value="11"/>
</dbReference>
<name>V4A7U2_LOTGI</name>
<dbReference type="PANTHER" id="PTHR22990:SF15">
    <property type="entry name" value="F-BOX ONLY PROTEIN 10"/>
    <property type="match status" value="1"/>
</dbReference>
<dbReference type="SMART" id="SM00256">
    <property type="entry name" value="FBOX"/>
    <property type="match status" value="1"/>
</dbReference>
<dbReference type="InterPro" id="IPR006626">
    <property type="entry name" value="PbH1"/>
</dbReference>
<gene>
    <name evidence="3" type="ORF">LOTGIDRAFT_122523</name>
</gene>
<dbReference type="InterPro" id="IPR011050">
    <property type="entry name" value="Pectin_lyase_fold/virulence"/>
</dbReference>
<dbReference type="InterPro" id="IPR036047">
    <property type="entry name" value="F-box-like_dom_sf"/>
</dbReference>
<dbReference type="Gene3D" id="2.160.20.10">
    <property type="entry name" value="Single-stranded right-handed beta-helix, Pectin lyase-like"/>
    <property type="match status" value="1"/>
</dbReference>
<dbReference type="InterPro" id="IPR051550">
    <property type="entry name" value="SCF-Subunits/Alg-Epimerases"/>
</dbReference>
<dbReference type="HOGENOM" id="CLU_426170_0_0_1"/>
<dbReference type="STRING" id="225164.V4A7U2"/>
<dbReference type="KEGG" id="lgi:LOTGIDRAFT_122523"/>